<dbReference type="EMBL" id="BMAT01005098">
    <property type="protein sequence ID" value="GFR87472.1"/>
    <property type="molecule type" value="Genomic_DNA"/>
</dbReference>
<dbReference type="Proteomes" id="UP000762676">
    <property type="component" value="Unassembled WGS sequence"/>
</dbReference>
<name>A0AAV4GP02_9GAST</name>
<keyword evidence="3" id="KW-1185">Reference proteome</keyword>
<proteinExistence type="predicted"/>
<feature type="region of interest" description="Disordered" evidence="1">
    <location>
        <begin position="89"/>
        <end position="127"/>
    </location>
</feature>
<dbReference type="AlphaFoldDB" id="A0AAV4GP02"/>
<sequence>MIGYPAISCPKNPNQYFCSADNINFDTVNDGESNFVQDSNHLNGKKDEDERNNVDKSQTEIGSQETYEANPTDTAPTNISLLSLEADEHKKTGKQEIPSSKFTNITPNSHTLDNSNESVKGVSQRTPVQPVRISRDFSVSQAWTHTDRHKFTSRLRTGSVNLNHGVSRMSVLSKTSYYDHGDIVDENLLLSAARIDSTLLRLFSRSRDGEETKKALQTEDKLLPFLNYSDSDLISMDAVLWRVHPMESAHKETLEQEMSYLEENVKPVEILRRLYMDEVLTHMDYNTITR</sequence>
<feature type="compositionally biased region" description="Polar residues" evidence="1">
    <location>
        <begin position="59"/>
        <end position="76"/>
    </location>
</feature>
<evidence type="ECO:0000313" key="3">
    <source>
        <dbReference type="Proteomes" id="UP000762676"/>
    </source>
</evidence>
<reference evidence="2 3" key="1">
    <citation type="journal article" date="2021" name="Elife">
        <title>Chloroplast acquisition without the gene transfer in kleptoplastic sea slugs, Plakobranchus ocellatus.</title>
        <authorList>
            <person name="Maeda T."/>
            <person name="Takahashi S."/>
            <person name="Yoshida T."/>
            <person name="Shimamura S."/>
            <person name="Takaki Y."/>
            <person name="Nagai Y."/>
            <person name="Toyoda A."/>
            <person name="Suzuki Y."/>
            <person name="Arimoto A."/>
            <person name="Ishii H."/>
            <person name="Satoh N."/>
            <person name="Nishiyama T."/>
            <person name="Hasebe M."/>
            <person name="Maruyama T."/>
            <person name="Minagawa J."/>
            <person name="Obokata J."/>
            <person name="Shigenobu S."/>
        </authorList>
    </citation>
    <scope>NUCLEOTIDE SEQUENCE [LARGE SCALE GENOMIC DNA]</scope>
</reference>
<accession>A0AAV4GP02</accession>
<evidence type="ECO:0000256" key="1">
    <source>
        <dbReference type="SAM" id="MobiDB-lite"/>
    </source>
</evidence>
<comment type="caution">
    <text evidence="2">The sequence shown here is derived from an EMBL/GenBank/DDBJ whole genome shotgun (WGS) entry which is preliminary data.</text>
</comment>
<gene>
    <name evidence="2" type="ORF">ElyMa_002493900</name>
</gene>
<organism evidence="2 3">
    <name type="scientific">Elysia marginata</name>
    <dbReference type="NCBI Taxonomy" id="1093978"/>
    <lineage>
        <taxon>Eukaryota</taxon>
        <taxon>Metazoa</taxon>
        <taxon>Spiralia</taxon>
        <taxon>Lophotrochozoa</taxon>
        <taxon>Mollusca</taxon>
        <taxon>Gastropoda</taxon>
        <taxon>Heterobranchia</taxon>
        <taxon>Euthyneura</taxon>
        <taxon>Panpulmonata</taxon>
        <taxon>Sacoglossa</taxon>
        <taxon>Placobranchoidea</taxon>
        <taxon>Plakobranchidae</taxon>
        <taxon>Elysia</taxon>
    </lineage>
</organism>
<evidence type="ECO:0000313" key="2">
    <source>
        <dbReference type="EMBL" id="GFR87472.1"/>
    </source>
</evidence>
<protein>
    <submittedName>
        <fullName evidence="2">Uncharacterized protein</fullName>
    </submittedName>
</protein>
<feature type="compositionally biased region" description="Polar residues" evidence="1">
    <location>
        <begin position="31"/>
        <end position="42"/>
    </location>
</feature>
<feature type="compositionally biased region" description="Polar residues" evidence="1">
    <location>
        <begin position="97"/>
        <end position="127"/>
    </location>
</feature>
<feature type="compositionally biased region" description="Basic and acidic residues" evidence="1">
    <location>
        <begin position="44"/>
        <end position="58"/>
    </location>
</feature>
<feature type="region of interest" description="Disordered" evidence="1">
    <location>
        <begin position="31"/>
        <end position="76"/>
    </location>
</feature>